<proteinExistence type="predicted"/>
<organism evidence="1 2">
    <name type="scientific">Halorubrum ezzemoulense</name>
    <name type="common">Halorubrum chaoviator</name>
    <dbReference type="NCBI Taxonomy" id="337243"/>
    <lineage>
        <taxon>Archaea</taxon>
        <taxon>Methanobacteriati</taxon>
        <taxon>Methanobacteriota</taxon>
        <taxon>Stenosarchaea group</taxon>
        <taxon>Halobacteria</taxon>
        <taxon>Halobacteriales</taxon>
        <taxon>Haloferacaceae</taxon>
        <taxon>Halorubrum</taxon>
    </lineage>
</organism>
<gene>
    <name evidence="1" type="ORF">PM085_16560</name>
</gene>
<reference evidence="1 2" key="1">
    <citation type="submission" date="2023-01" db="EMBL/GenBank/DDBJ databases">
        <title>Halorubrum ezzemoulense from Santa Pola, Spain.</title>
        <authorList>
            <person name="Feng Y."/>
            <person name="Louyakis A.S."/>
            <person name="Gogarten J.P."/>
        </authorList>
    </citation>
    <scope>NUCLEOTIDE SEQUENCE [LARGE SCALE GENOMIC DNA]</scope>
    <source>
        <strain evidence="1 2">AMM015</strain>
    </source>
</reference>
<sequence length="189" mass="20664">MYAIASVVIVEHLNGWCVRPTIRTAVWSSETLEDVVCVRSAGISASIAVGVQLETLEVPEGEDRDKRGTVAEAGDLLLPPRWLDDISEGLDQLDPVLVVSRHPISFFILLNGPYAWMREQLEGGSNLFGGWDIVRVLHADDDPPDVLRCLHGSISTLESSNDRKQGLSSIDPVLDVLIEEVESVILEGP</sequence>
<evidence type="ECO:0000313" key="1">
    <source>
        <dbReference type="EMBL" id="MDB2293857.1"/>
    </source>
</evidence>
<keyword evidence="2" id="KW-1185">Reference proteome</keyword>
<dbReference type="EMBL" id="JAQLUK010000034">
    <property type="protein sequence ID" value="MDB2293857.1"/>
    <property type="molecule type" value="Genomic_DNA"/>
</dbReference>
<protein>
    <submittedName>
        <fullName evidence="1">Uncharacterized protein</fullName>
    </submittedName>
</protein>
<name>A0ABT4Z701_HALEZ</name>
<dbReference type="RefSeq" id="WP_271943568.1">
    <property type="nucleotide sequence ID" value="NZ_JAQLTW010000022.1"/>
</dbReference>
<dbReference type="Proteomes" id="UP001210528">
    <property type="component" value="Unassembled WGS sequence"/>
</dbReference>
<accession>A0ABT4Z701</accession>
<evidence type="ECO:0000313" key="2">
    <source>
        <dbReference type="Proteomes" id="UP001210528"/>
    </source>
</evidence>
<comment type="caution">
    <text evidence="1">The sequence shown here is derived from an EMBL/GenBank/DDBJ whole genome shotgun (WGS) entry which is preliminary data.</text>
</comment>